<sequence>MAMMVTNTKLIAEYSKKHNQASGALRSWLDETKRANWSNFHDIRASYRHADYVDGLVIFNINGNNHRLVVEVQYVGKYVVVKWIGTHAEYDKKNRKGGFKL</sequence>
<dbReference type="InterPro" id="IPR018669">
    <property type="entry name" value="Toxin_HigB"/>
</dbReference>
<gene>
    <name evidence="1" type="ORF">M993_04803</name>
</gene>
<evidence type="ECO:0000313" key="1">
    <source>
        <dbReference type="EMBL" id="OAT56508.1"/>
    </source>
</evidence>
<accession>A0AA91EC14</accession>
<name>A0AA91EC14_9GAMM</name>
<dbReference type="GO" id="GO:0110001">
    <property type="term" value="C:toxin-antitoxin complex"/>
    <property type="evidence" value="ECO:0007669"/>
    <property type="project" value="InterPro"/>
</dbReference>
<dbReference type="AlphaFoldDB" id="A0AA91EC14"/>
<dbReference type="GO" id="GO:0016787">
    <property type="term" value="F:hydrolase activity"/>
    <property type="evidence" value="ECO:0007669"/>
    <property type="project" value="UniProtKB-KW"/>
</dbReference>
<protein>
    <submittedName>
        <fullName evidence="1">HigB family toxin</fullName>
        <ecNumber evidence="1">3.1.-.-</ecNumber>
    </submittedName>
</protein>
<dbReference type="RefSeq" id="WP_224452323.1">
    <property type="nucleotide sequence ID" value="NZ_LXEX01000082.1"/>
</dbReference>
<keyword evidence="1" id="KW-0378">Hydrolase</keyword>
<dbReference type="Pfam" id="PF09907">
    <property type="entry name" value="HigB_toxin"/>
    <property type="match status" value="1"/>
</dbReference>
<dbReference type="GO" id="GO:0004519">
    <property type="term" value="F:endonuclease activity"/>
    <property type="evidence" value="ECO:0007669"/>
    <property type="project" value="InterPro"/>
</dbReference>
<dbReference type="EMBL" id="LXEX01000082">
    <property type="protein sequence ID" value="OAT56508.1"/>
    <property type="molecule type" value="Genomic_DNA"/>
</dbReference>
<evidence type="ECO:0000313" key="2">
    <source>
        <dbReference type="Proteomes" id="UP000078431"/>
    </source>
</evidence>
<dbReference type="Proteomes" id="UP000078431">
    <property type="component" value="Unassembled WGS sequence"/>
</dbReference>
<proteinExistence type="predicted"/>
<dbReference type="GO" id="GO:0003723">
    <property type="term" value="F:RNA binding"/>
    <property type="evidence" value="ECO:0007669"/>
    <property type="project" value="InterPro"/>
</dbReference>
<dbReference type="GeneID" id="69637537"/>
<dbReference type="EC" id="3.1.-.-" evidence="1"/>
<keyword evidence="2" id="KW-1185">Reference proteome</keyword>
<comment type="caution">
    <text evidence="1">The sequence shown here is derived from an EMBL/GenBank/DDBJ whole genome shotgun (WGS) entry which is preliminary data.</text>
</comment>
<reference evidence="1 2" key="1">
    <citation type="submission" date="2016-04" db="EMBL/GenBank/DDBJ databases">
        <title>ATOL: Assembling a taxonomically balanced genome-scale reconstruction of the evolutionary history of the Enterobacteriaceae.</title>
        <authorList>
            <person name="Plunkett G.III."/>
            <person name="Neeno-Eckwall E.C."/>
            <person name="Glasner J.D."/>
            <person name="Perna N.T."/>
        </authorList>
    </citation>
    <scope>NUCLEOTIDE SEQUENCE [LARGE SCALE GENOMIC DNA]</scope>
    <source>
        <strain evidence="1 2">ATCC 12841</strain>
    </source>
</reference>
<organism evidence="1 2">
    <name type="scientific">Obesumbacterium proteus ATCC 12841</name>
    <dbReference type="NCBI Taxonomy" id="1354268"/>
    <lineage>
        <taxon>Bacteria</taxon>
        <taxon>Pseudomonadati</taxon>
        <taxon>Pseudomonadota</taxon>
        <taxon>Gammaproteobacteria</taxon>
        <taxon>Enterobacterales</taxon>
        <taxon>Hafniaceae</taxon>
        <taxon>Obesumbacterium</taxon>
    </lineage>
</organism>